<accession>A0AAD2G8V1</accession>
<evidence type="ECO:0000313" key="3">
    <source>
        <dbReference type="Proteomes" id="UP001295423"/>
    </source>
</evidence>
<evidence type="ECO:0000313" key="2">
    <source>
        <dbReference type="EMBL" id="CAJ1965810.1"/>
    </source>
</evidence>
<dbReference type="EMBL" id="CAKOGP040002225">
    <property type="protein sequence ID" value="CAJ1965810.1"/>
    <property type="molecule type" value="Genomic_DNA"/>
</dbReference>
<dbReference type="AlphaFoldDB" id="A0AAD2G8V1"/>
<protein>
    <submittedName>
        <fullName evidence="2">Uncharacterized protein</fullName>
    </submittedName>
</protein>
<gene>
    <name evidence="2" type="ORF">CYCCA115_LOCUS21402</name>
</gene>
<dbReference type="Proteomes" id="UP001295423">
    <property type="component" value="Unassembled WGS sequence"/>
</dbReference>
<keyword evidence="3" id="KW-1185">Reference proteome</keyword>
<name>A0AAD2G8V1_9STRA</name>
<reference evidence="2" key="1">
    <citation type="submission" date="2023-08" db="EMBL/GenBank/DDBJ databases">
        <authorList>
            <person name="Audoor S."/>
            <person name="Bilcke G."/>
        </authorList>
    </citation>
    <scope>NUCLEOTIDE SEQUENCE</scope>
</reference>
<comment type="caution">
    <text evidence="2">The sequence shown here is derived from an EMBL/GenBank/DDBJ whole genome shotgun (WGS) entry which is preliminary data.</text>
</comment>
<evidence type="ECO:0000256" key="1">
    <source>
        <dbReference type="SAM" id="MobiDB-lite"/>
    </source>
</evidence>
<feature type="region of interest" description="Disordered" evidence="1">
    <location>
        <begin position="136"/>
        <end position="155"/>
    </location>
</feature>
<proteinExistence type="predicted"/>
<organism evidence="2 3">
    <name type="scientific">Cylindrotheca closterium</name>
    <dbReference type="NCBI Taxonomy" id="2856"/>
    <lineage>
        <taxon>Eukaryota</taxon>
        <taxon>Sar</taxon>
        <taxon>Stramenopiles</taxon>
        <taxon>Ochrophyta</taxon>
        <taxon>Bacillariophyta</taxon>
        <taxon>Bacillariophyceae</taxon>
        <taxon>Bacillariophycidae</taxon>
        <taxon>Bacillariales</taxon>
        <taxon>Bacillariaceae</taxon>
        <taxon>Cylindrotheca</taxon>
    </lineage>
</organism>
<sequence length="466" mass="51994">MSTGSGSLSVLAVEQSFLSQPSSSSSSSLNFIPNHELSVHDYFSDSWLLSRSDFLKMNPQKIGIVEDACLVASGKTKPLARSKMLVDWTEFSVEHLSKWWKWLFILEDSNSATFDKVISFLENYLRKLASSSSSSLLKTQGQSTTPPPPTTTTPLHPTIAMVAFAPYVGKLEDRADKLTSHALAATLGSLYKVGFGRIVVTCHGDHDQVLVEEAFRLLASYAVPSSPVTIITGVTVLLGQTEIACVQINDETWLKTKWVDFNMPRAAVLGMRLSLMGRLPGRAEWLGTLQDPSYWRYVYLTEPDTILYTKPSVLPLLKQGLDDGLAFFPHRLQPLPHESDLPTSLDRHQSDPYAGSFLPNVGSFSNLTLLTKDDHCCDEGNFLLDNSDHGYNYYTFEDCGRWWSCGFVDPNTLQATLSLAEVEDRHRRLLPYTPLLRLEEGMAIVFGSTERGRKCRPSKRPCRGRS</sequence>